<dbReference type="InterPro" id="IPR036962">
    <property type="entry name" value="Glyco_hydro_3_N_sf"/>
</dbReference>
<dbReference type="GO" id="GO:0071555">
    <property type="term" value="P:cell wall organization"/>
    <property type="evidence" value="ECO:0007669"/>
    <property type="project" value="UniProtKB-KW"/>
</dbReference>
<dbReference type="GO" id="GO:0008360">
    <property type="term" value="P:regulation of cell shape"/>
    <property type="evidence" value="ECO:0007669"/>
    <property type="project" value="UniProtKB-KW"/>
</dbReference>
<protein>
    <recommendedName>
        <fullName evidence="10">Beta-hexosaminidase</fullName>
        <ecNumber evidence="10">3.2.1.52</ecNumber>
    </recommendedName>
    <alternativeName>
        <fullName evidence="10">Beta-N-acetylhexosaminidase</fullName>
    </alternativeName>
    <alternativeName>
        <fullName evidence="10">N-acetyl-beta-glucosaminidase</fullName>
    </alternativeName>
</protein>
<dbReference type="InterPro" id="IPR001764">
    <property type="entry name" value="Glyco_hydro_3_N"/>
</dbReference>
<comment type="pathway">
    <text evidence="10">Cell wall biogenesis; peptidoglycan recycling.</text>
</comment>
<dbReference type="SUPFAM" id="SSF51445">
    <property type="entry name" value="(Trans)glycosidases"/>
    <property type="match status" value="1"/>
</dbReference>
<name>A0A6F8PN82_9GAMM</name>
<dbReference type="InterPro" id="IPR050226">
    <property type="entry name" value="NagZ_Beta-hexosaminidase"/>
</dbReference>
<dbReference type="GO" id="GO:0005737">
    <property type="term" value="C:cytoplasm"/>
    <property type="evidence" value="ECO:0007669"/>
    <property type="project" value="UniProtKB-SubCell"/>
</dbReference>
<dbReference type="PROSITE" id="PS00775">
    <property type="entry name" value="GLYCOSYL_HYDROL_F3"/>
    <property type="match status" value="1"/>
</dbReference>
<dbReference type="InterPro" id="IPR022956">
    <property type="entry name" value="Beta_hexosaminidase_bac"/>
</dbReference>
<comment type="similarity">
    <text evidence="10">Belongs to the glycosyl hydrolase 3 family. NagZ subfamily.</text>
</comment>
<dbReference type="KEGG" id="tzo:THMIRHAT_12540"/>
<dbReference type="Proteomes" id="UP000501466">
    <property type="component" value="Chromosome"/>
</dbReference>
<evidence type="ECO:0000256" key="4">
    <source>
        <dbReference type="ARBA" id="ARBA00022801"/>
    </source>
</evidence>
<feature type="site" description="Important for catalytic activity" evidence="10">
    <location>
        <position position="173"/>
    </location>
</feature>
<evidence type="ECO:0000256" key="6">
    <source>
        <dbReference type="ARBA" id="ARBA00022984"/>
    </source>
</evidence>
<proteinExistence type="inferred from homology"/>
<dbReference type="GO" id="GO:0051301">
    <property type="term" value="P:cell division"/>
    <property type="evidence" value="ECO:0007669"/>
    <property type="project" value="UniProtKB-KW"/>
</dbReference>
<dbReference type="NCBIfam" id="NF003740">
    <property type="entry name" value="PRK05337.1"/>
    <property type="match status" value="1"/>
</dbReference>
<feature type="active site" description="Proton donor/acceptor" evidence="10">
    <location>
        <position position="175"/>
    </location>
</feature>
<keyword evidence="7 10" id="KW-0326">Glycosidase</keyword>
<comment type="subcellular location">
    <subcellularLocation>
        <location evidence="10">Cytoplasm</location>
    </subcellularLocation>
</comment>
<evidence type="ECO:0000256" key="1">
    <source>
        <dbReference type="ARBA" id="ARBA00001231"/>
    </source>
</evidence>
<organism evidence="12 13">
    <name type="scientific">Thiosulfativibrio zosterae</name>
    <dbReference type="NCBI Taxonomy" id="2675053"/>
    <lineage>
        <taxon>Bacteria</taxon>
        <taxon>Pseudomonadati</taxon>
        <taxon>Pseudomonadota</taxon>
        <taxon>Gammaproteobacteria</taxon>
        <taxon>Thiotrichales</taxon>
        <taxon>Piscirickettsiaceae</taxon>
        <taxon>Thiosulfativibrio</taxon>
    </lineage>
</organism>
<comment type="function">
    <text evidence="10">Plays a role in peptidoglycan recycling by cleaving the terminal beta-1,4-linked N-acetylglucosamine (GlcNAc) from peptide-linked peptidoglycan fragments, giving rise to free GlcNAc, anhydro-N-acetylmuramic acid and anhydro-N-acetylmuramic acid-linked peptides.</text>
</comment>
<evidence type="ECO:0000256" key="5">
    <source>
        <dbReference type="ARBA" id="ARBA00022960"/>
    </source>
</evidence>
<gene>
    <name evidence="10 12" type="primary">nagZ</name>
    <name evidence="12" type="ORF">THMIRHAT_12540</name>
</gene>
<dbReference type="GO" id="GO:0009254">
    <property type="term" value="P:peptidoglycan turnover"/>
    <property type="evidence" value="ECO:0007669"/>
    <property type="project" value="UniProtKB-UniRule"/>
</dbReference>
<feature type="binding site" evidence="10">
    <location>
        <begin position="162"/>
        <end position="163"/>
    </location>
    <ligand>
        <name>substrate</name>
    </ligand>
</feature>
<keyword evidence="3 10" id="KW-0132">Cell division</keyword>
<comment type="catalytic activity">
    <reaction evidence="1 10">
        <text>Hydrolysis of terminal non-reducing N-acetyl-D-hexosamine residues in N-acetyl-beta-D-hexosaminides.</text>
        <dbReference type="EC" id="3.2.1.52"/>
    </reaction>
</comment>
<dbReference type="GO" id="GO:0004563">
    <property type="term" value="F:beta-N-acetylhexosaminidase activity"/>
    <property type="evidence" value="ECO:0007669"/>
    <property type="project" value="UniProtKB-UniRule"/>
</dbReference>
<dbReference type="Pfam" id="PF00933">
    <property type="entry name" value="Glyco_hydro_3"/>
    <property type="match status" value="1"/>
</dbReference>
<feature type="domain" description="Glycoside hydrolase family 3 N-terminal" evidence="11">
    <location>
        <begin position="12"/>
        <end position="295"/>
    </location>
</feature>
<dbReference type="EMBL" id="AP021888">
    <property type="protein sequence ID" value="BBP43508.1"/>
    <property type="molecule type" value="Genomic_DNA"/>
</dbReference>
<evidence type="ECO:0000256" key="3">
    <source>
        <dbReference type="ARBA" id="ARBA00022618"/>
    </source>
</evidence>
<evidence type="ECO:0000259" key="11">
    <source>
        <dbReference type="Pfam" id="PF00933"/>
    </source>
</evidence>
<keyword evidence="8 10" id="KW-0131">Cell cycle</keyword>
<feature type="binding site" evidence="10">
    <location>
        <position position="132"/>
    </location>
    <ligand>
        <name>substrate</name>
    </ligand>
</feature>
<reference evidence="13" key="1">
    <citation type="submission" date="2019-11" db="EMBL/GenBank/DDBJ databases">
        <title>Isolation and characterization of two novel species in the genus Thiomicrorhabdus.</title>
        <authorList>
            <person name="Mochizuki J."/>
            <person name="Kojima H."/>
            <person name="Fukui M."/>
        </authorList>
    </citation>
    <scope>NUCLEOTIDE SEQUENCE [LARGE SCALE GENOMIC DNA]</scope>
    <source>
        <strain evidence="13">AkT22</strain>
    </source>
</reference>
<evidence type="ECO:0000313" key="13">
    <source>
        <dbReference type="Proteomes" id="UP000501466"/>
    </source>
</evidence>
<keyword evidence="13" id="KW-1185">Reference proteome</keyword>
<dbReference type="AlphaFoldDB" id="A0A6F8PN82"/>
<evidence type="ECO:0000256" key="9">
    <source>
        <dbReference type="ARBA" id="ARBA00023316"/>
    </source>
</evidence>
<keyword evidence="5 10" id="KW-0133">Cell shape</keyword>
<dbReference type="EC" id="3.2.1.52" evidence="10"/>
<keyword evidence="2 10" id="KW-0963">Cytoplasm</keyword>
<evidence type="ECO:0000256" key="8">
    <source>
        <dbReference type="ARBA" id="ARBA00023306"/>
    </source>
</evidence>
<evidence type="ECO:0000256" key="2">
    <source>
        <dbReference type="ARBA" id="ARBA00022490"/>
    </source>
</evidence>
<keyword evidence="4 10" id="KW-0378">Hydrolase</keyword>
<sequence>MVDLAGTQLQPHEKVRLLDPLVAGVILFARNYESPQQIAELCETIHNLRHPRLLIGVDHEGGRVQRFKEGFTRIPPMGLLGKLYQQAPDKALDLAEKAGWLLATELLSVGVDFSFTPVVDLDYGDSRVIGDRAFHSDPIVVGKLAFRLMKGMREAGMAAVAKHFPGHGYIQADTHVEIAVDERSFEQIRLQDLQPFLKLIENGVDAIMPAHVRYPKVDDLPAGFSATWLKQVLRQQCHFEGVIVSDDLSMHAASAYGDVTQRVAMALNAGCDLALVCNSPQEAVQVLAQLKVSANPLSHARLIRLHGHAHHHYAQLATNPLWQAASLIVNRALSQDGQQELI</sequence>
<feature type="binding site" evidence="10">
    <location>
        <position position="58"/>
    </location>
    <ligand>
        <name>substrate</name>
    </ligand>
</feature>
<dbReference type="HAMAP" id="MF_00364">
    <property type="entry name" value="NagZ"/>
    <property type="match status" value="1"/>
</dbReference>
<dbReference type="InterPro" id="IPR017853">
    <property type="entry name" value="GH"/>
</dbReference>
<keyword evidence="6 10" id="KW-0573">Peptidoglycan synthesis</keyword>
<dbReference type="PANTHER" id="PTHR30480:SF13">
    <property type="entry name" value="BETA-HEXOSAMINIDASE"/>
    <property type="match status" value="1"/>
</dbReference>
<evidence type="ECO:0000256" key="7">
    <source>
        <dbReference type="ARBA" id="ARBA00023295"/>
    </source>
</evidence>
<accession>A0A6F8PN82</accession>
<dbReference type="Gene3D" id="3.20.20.300">
    <property type="entry name" value="Glycoside hydrolase, family 3, N-terminal domain"/>
    <property type="match status" value="1"/>
</dbReference>
<dbReference type="PANTHER" id="PTHR30480">
    <property type="entry name" value="BETA-HEXOSAMINIDASE-RELATED"/>
    <property type="match status" value="1"/>
</dbReference>
<dbReference type="UniPathway" id="UPA00544"/>
<evidence type="ECO:0000256" key="10">
    <source>
        <dbReference type="HAMAP-Rule" id="MF_00364"/>
    </source>
</evidence>
<dbReference type="GO" id="GO:0009252">
    <property type="term" value="P:peptidoglycan biosynthetic process"/>
    <property type="evidence" value="ECO:0007669"/>
    <property type="project" value="UniProtKB-KW"/>
</dbReference>
<evidence type="ECO:0000313" key="12">
    <source>
        <dbReference type="EMBL" id="BBP43508.1"/>
    </source>
</evidence>
<feature type="active site" description="Nucleophile" evidence="10">
    <location>
        <position position="246"/>
    </location>
</feature>
<dbReference type="GO" id="GO:0005975">
    <property type="term" value="P:carbohydrate metabolic process"/>
    <property type="evidence" value="ECO:0007669"/>
    <property type="project" value="InterPro"/>
</dbReference>
<keyword evidence="9 10" id="KW-0961">Cell wall biogenesis/degradation</keyword>
<dbReference type="InterPro" id="IPR019800">
    <property type="entry name" value="Glyco_hydro_3_AS"/>
</dbReference>
<feature type="binding site" evidence="10">
    <location>
        <position position="66"/>
    </location>
    <ligand>
        <name>substrate</name>
    </ligand>
</feature>